<keyword evidence="5 12" id="KW-0012">Acyltransferase</keyword>
<dbReference type="InterPro" id="IPR052351">
    <property type="entry name" value="Ornithine_N-alpha-AT"/>
</dbReference>
<dbReference type="EMBL" id="JAUCBP010000001">
    <property type="protein sequence ID" value="MDM7859005.1"/>
    <property type="molecule type" value="Genomic_DNA"/>
</dbReference>
<dbReference type="PANTHER" id="PTHR37323:SF1">
    <property type="entry name" value="L-ORNITHINE N(ALPHA)-ACYLTRANSFERASE"/>
    <property type="match status" value="1"/>
</dbReference>
<dbReference type="RefSeq" id="WP_289362891.1">
    <property type="nucleotide sequence ID" value="NZ_JAUCBP010000001.1"/>
</dbReference>
<evidence type="ECO:0000256" key="3">
    <source>
        <dbReference type="ARBA" id="ARBA00022679"/>
    </source>
</evidence>
<dbReference type="Gene3D" id="3.40.630.30">
    <property type="match status" value="1"/>
</dbReference>
<reference evidence="12 13" key="1">
    <citation type="submission" date="2023-06" db="EMBL/GenBank/DDBJ databases">
        <title>Alteromonas sp. ASW11-36 isolated from intertidal sand.</title>
        <authorList>
            <person name="Li Y."/>
        </authorList>
    </citation>
    <scope>NUCLEOTIDE SEQUENCE [LARGE SCALE GENOMIC DNA]</scope>
    <source>
        <strain evidence="12 13">ASW11-36</strain>
    </source>
</reference>
<keyword evidence="2" id="KW-0444">Lipid biosynthesis</keyword>
<name>A0ABT7SS59_9ALTE</name>
<dbReference type="Pfam" id="PF19576">
    <property type="entry name" value="Acyltransf_2"/>
    <property type="match status" value="1"/>
</dbReference>
<evidence type="ECO:0000256" key="10">
    <source>
        <dbReference type="ARBA" id="ARBA00047785"/>
    </source>
</evidence>
<comment type="catalytic activity">
    <reaction evidence="10">
        <text>a (3R)-hydroxyacyl-[ACP] + L-ornithine = a lyso-ornithine lipid + holo-[ACP] + H(+)</text>
        <dbReference type="Rhea" id="RHEA:20633"/>
        <dbReference type="Rhea" id="RHEA-COMP:9685"/>
        <dbReference type="Rhea" id="RHEA-COMP:9945"/>
        <dbReference type="ChEBI" id="CHEBI:15378"/>
        <dbReference type="ChEBI" id="CHEBI:46911"/>
        <dbReference type="ChEBI" id="CHEBI:64479"/>
        <dbReference type="ChEBI" id="CHEBI:78827"/>
        <dbReference type="ChEBI" id="CHEBI:138482"/>
        <dbReference type="EC" id="2.3.2.30"/>
    </reaction>
    <physiologicalReaction direction="left-to-right" evidence="10">
        <dbReference type="Rhea" id="RHEA:20634"/>
    </physiologicalReaction>
</comment>
<keyword evidence="13" id="KW-1185">Reference proteome</keyword>
<feature type="domain" description="Putative acyltransferase ACT14924-like acyltransferase" evidence="11">
    <location>
        <begin position="71"/>
        <end position="241"/>
    </location>
</feature>
<evidence type="ECO:0000256" key="6">
    <source>
        <dbReference type="ARBA" id="ARBA00038095"/>
    </source>
</evidence>
<dbReference type="PANTHER" id="PTHR37323">
    <property type="entry name" value="GCN5-RELATED N-ACETYLTRANSFERASE"/>
    <property type="match status" value="1"/>
</dbReference>
<evidence type="ECO:0000256" key="5">
    <source>
        <dbReference type="ARBA" id="ARBA00023315"/>
    </source>
</evidence>
<evidence type="ECO:0000256" key="4">
    <source>
        <dbReference type="ARBA" id="ARBA00023098"/>
    </source>
</evidence>
<evidence type="ECO:0000256" key="1">
    <source>
        <dbReference type="ARBA" id="ARBA00005189"/>
    </source>
</evidence>
<evidence type="ECO:0000256" key="9">
    <source>
        <dbReference type="ARBA" id="ARBA00045724"/>
    </source>
</evidence>
<evidence type="ECO:0000256" key="8">
    <source>
        <dbReference type="ARBA" id="ARBA00039866"/>
    </source>
</evidence>
<keyword evidence="3 12" id="KW-0808">Transferase</keyword>
<dbReference type="InterPro" id="IPR016181">
    <property type="entry name" value="Acyl_CoA_acyltransferase"/>
</dbReference>
<dbReference type="GO" id="GO:0016746">
    <property type="term" value="F:acyltransferase activity"/>
    <property type="evidence" value="ECO:0007669"/>
    <property type="project" value="UniProtKB-KW"/>
</dbReference>
<organism evidence="12 13">
    <name type="scientific">Alteromonas arenosi</name>
    <dbReference type="NCBI Taxonomy" id="3055817"/>
    <lineage>
        <taxon>Bacteria</taxon>
        <taxon>Pseudomonadati</taxon>
        <taxon>Pseudomonadota</taxon>
        <taxon>Gammaproteobacteria</taxon>
        <taxon>Alteromonadales</taxon>
        <taxon>Alteromonadaceae</taxon>
        <taxon>Alteromonas/Salinimonas group</taxon>
        <taxon>Alteromonas</taxon>
    </lineage>
</organism>
<protein>
    <recommendedName>
        <fullName evidence="8">L-ornithine N(alpha)-acyltransferase</fullName>
        <ecNumber evidence="7">2.3.2.30</ecNumber>
    </recommendedName>
</protein>
<comment type="caution">
    <text evidence="12">The sequence shown here is derived from an EMBL/GenBank/DDBJ whole genome shotgun (WGS) entry which is preliminary data.</text>
</comment>
<comment type="pathway">
    <text evidence="1">Lipid metabolism.</text>
</comment>
<dbReference type="EC" id="2.3.2.30" evidence="7"/>
<keyword evidence="4" id="KW-0443">Lipid metabolism</keyword>
<comment type="function">
    <text evidence="9">Catalyzes the first step in the biosynthesis of ornithine lipids, which are phosphorus-free membrane lipids. Catalyzes the 3-hydroxyacyl-acyl carrier protein-dependent acylation of ornithine to form lyso-ornithine lipid (LOL).</text>
</comment>
<dbReference type="Pfam" id="PF13444">
    <property type="entry name" value="Acetyltransf_5"/>
    <property type="match status" value="1"/>
</dbReference>
<evidence type="ECO:0000313" key="13">
    <source>
        <dbReference type="Proteomes" id="UP001234343"/>
    </source>
</evidence>
<comment type="similarity">
    <text evidence="6">Belongs to the acetyltransferase family. OlsB subfamily.</text>
</comment>
<sequence>MQKRISLHNLIEPNRLNFFVKGLVSAIDIVLGIRKMNRLYQQHKMQGLTKEAFADRLLEILNIRIEGEDELLAKIPRQGPVVIASNHPFGGIEGVILARVVSKVRPDLKVLANQGLRIFSELQDYFIFTNPLSEKDPRNAPSLRHCLGHVKAGSALLMFPAGRVSYYRKDKQRIAEHEWNRIVARLCKTEGCHYLPVFVSGTNSKWFYRLGRVYYRLRMLMLARELLNKQNAIVRLDAGYPVPGKLIESPAQCRILSYAQSQAWQERWPPDTVTEMKPLAAPVAPALVTAELNALPAEQHLLAHKQYDIYFGFQAQMPNVVMEIARLRELVFREHNEGSGEPIDTDGFDATYTHLLVFDRENNEIVGAYRMGQTDRLIAESGIDGLYLHRMFDFKPGFINRTEPCLEMGRSFLVPRMQRSHVGLFLLWRGIGAFVCKHPQYRTLYGTVSISKLYDPRSVQLIQQAYVTPTEHVTARLPFTKLPHPEITDFADGMKLQPQIKALLASLEHDSKDIPILMKQYHKLGAKFHCLGIDGSFNHTPGLLLSVDLPAAPEKLLKLYLSDGAADYLAYSSRPLK</sequence>
<dbReference type="InterPro" id="IPR045746">
    <property type="entry name" value="ACT14924-like_Acyltransf_dom"/>
</dbReference>
<evidence type="ECO:0000256" key="7">
    <source>
        <dbReference type="ARBA" id="ARBA00039058"/>
    </source>
</evidence>
<evidence type="ECO:0000259" key="11">
    <source>
        <dbReference type="Pfam" id="PF19576"/>
    </source>
</evidence>
<proteinExistence type="inferred from homology"/>
<evidence type="ECO:0000313" key="12">
    <source>
        <dbReference type="EMBL" id="MDM7859005.1"/>
    </source>
</evidence>
<evidence type="ECO:0000256" key="2">
    <source>
        <dbReference type="ARBA" id="ARBA00022516"/>
    </source>
</evidence>
<dbReference type="SUPFAM" id="SSF55729">
    <property type="entry name" value="Acyl-CoA N-acyltransferases (Nat)"/>
    <property type="match status" value="1"/>
</dbReference>
<accession>A0ABT7SS59</accession>
<dbReference type="Proteomes" id="UP001234343">
    <property type="component" value="Unassembled WGS sequence"/>
</dbReference>
<dbReference type="CDD" id="cd07986">
    <property type="entry name" value="LPLAT_ACT14924-like"/>
    <property type="match status" value="1"/>
</dbReference>
<gene>
    <name evidence="12" type="ORF">QTP81_00120</name>
</gene>